<dbReference type="InterPro" id="IPR036611">
    <property type="entry name" value="Trigger_fac_ribosome-bd_sf"/>
</dbReference>
<dbReference type="GO" id="GO:0005737">
    <property type="term" value="C:cytoplasm"/>
    <property type="evidence" value="ECO:0007669"/>
    <property type="project" value="UniProtKB-SubCell"/>
</dbReference>
<dbReference type="PANTHER" id="PTHR30560:SF3">
    <property type="entry name" value="TRIGGER FACTOR-LIKE PROTEIN TIG, CHLOROPLASTIC"/>
    <property type="match status" value="1"/>
</dbReference>
<comment type="caution">
    <text evidence="13">The sequence shown here is derived from an EMBL/GenBank/DDBJ whole genome shotgun (WGS) entry which is preliminary data.</text>
</comment>
<keyword evidence="14" id="KW-1185">Reference proteome</keyword>
<dbReference type="GO" id="GO:0051083">
    <property type="term" value="P:'de novo' cotranslational protein folding"/>
    <property type="evidence" value="ECO:0007669"/>
    <property type="project" value="TreeGrafter"/>
</dbReference>
<dbReference type="PIRSF" id="PIRSF003095">
    <property type="entry name" value="Trigger_factor"/>
    <property type="match status" value="1"/>
</dbReference>
<dbReference type="SUPFAM" id="SSF54534">
    <property type="entry name" value="FKBP-like"/>
    <property type="match status" value="1"/>
</dbReference>
<sequence length="448" mass="50536">MQVTVEDLSTVKKALHIEIPGEAVAKAVDAAYQDLKKTVKIKGFRPGKTPRSVLERIYKKDVHADVSQKLIQDAFVDAIRKENLNFIGTPDMDLPDLEAFDEKGPLKVGITVEVRPEIGEIDFKGIPVKKTLHVFSEDDVDAQIQMLRRNLAKKVPIAEERPAQSGDFILMDYEGLVEGQPFDGTPRTENHAYLIGRNTLSPAFDENLEGMNIGETRAFDVAYDDQYVNKAFAGKTISFTVTLKAIHEEILPELDGDFAKNFGDFESVEDIREKIRDNLQQGYAKRIEQEMNEQIFSALIEKTSFEVPDVMVNYELEGILEEAERAFSANGVTFEQLGQTREMLAEEYRGLAEKQVRRHLILGAIIQQEKLGLDGDEMVEGFEELARNFNQPVDLIKGFYESNPEKLEFFKHTMLEKKAIQLILDNSLIEEVSPDAAEDAEGTEDQTA</sequence>
<evidence type="ECO:0000256" key="7">
    <source>
        <dbReference type="ARBA" id="ARBA00023235"/>
    </source>
</evidence>
<evidence type="ECO:0000256" key="2">
    <source>
        <dbReference type="ARBA" id="ARBA00005464"/>
    </source>
</evidence>
<gene>
    <name evidence="9" type="primary">tig</name>
    <name evidence="13" type="ORF">LZ24_00665</name>
</gene>
<dbReference type="InterPro" id="IPR005215">
    <property type="entry name" value="Trig_fac"/>
</dbReference>
<evidence type="ECO:0000256" key="10">
    <source>
        <dbReference type="PROSITE-ProRule" id="PRU00277"/>
    </source>
</evidence>
<dbReference type="NCBIfam" id="TIGR00115">
    <property type="entry name" value="tig"/>
    <property type="match status" value="1"/>
</dbReference>
<protein>
    <recommendedName>
        <fullName evidence="4 9">Trigger factor</fullName>
        <shortName evidence="9">TF</shortName>
        <ecNumber evidence="3 9">5.2.1.8</ecNumber>
    </recommendedName>
    <alternativeName>
        <fullName evidence="8 9">PPIase</fullName>
    </alternativeName>
</protein>
<dbReference type="GO" id="GO:0043335">
    <property type="term" value="P:protein unfolding"/>
    <property type="evidence" value="ECO:0007669"/>
    <property type="project" value="TreeGrafter"/>
</dbReference>
<evidence type="ECO:0000256" key="5">
    <source>
        <dbReference type="ARBA" id="ARBA00023110"/>
    </source>
</evidence>
<dbReference type="EMBL" id="VLLC01000003">
    <property type="protein sequence ID" value="TWI75616.1"/>
    <property type="molecule type" value="Genomic_DNA"/>
</dbReference>
<evidence type="ECO:0000256" key="11">
    <source>
        <dbReference type="RuleBase" id="RU003914"/>
    </source>
</evidence>
<dbReference type="RefSeq" id="WP_144682312.1">
    <property type="nucleotide sequence ID" value="NZ_VLLC01000003.1"/>
</dbReference>
<evidence type="ECO:0000313" key="14">
    <source>
        <dbReference type="Proteomes" id="UP000318307"/>
    </source>
</evidence>
<dbReference type="InterPro" id="IPR008880">
    <property type="entry name" value="Trigger_fac_C"/>
</dbReference>
<dbReference type="PROSITE" id="PS50059">
    <property type="entry name" value="FKBP_PPIASE"/>
    <property type="match status" value="1"/>
</dbReference>
<dbReference type="InterPro" id="IPR046357">
    <property type="entry name" value="PPIase_dom_sf"/>
</dbReference>
<dbReference type="Gene3D" id="3.30.70.1050">
    <property type="entry name" value="Trigger factor ribosome-binding domain"/>
    <property type="match status" value="1"/>
</dbReference>
<evidence type="ECO:0000256" key="1">
    <source>
        <dbReference type="ARBA" id="ARBA00000971"/>
    </source>
</evidence>
<dbReference type="EC" id="5.2.1.8" evidence="3 9"/>
<dbReference type="OrthoDB" id="9767721at2"/>
<dbReference type="Proteomes" id="UP000318307">
    <property type="component" value="Unassembled WGS sequence"/>
</dbReference>
<keyword evidence="6 9" id="KW-0143">Chaperone</keyword>
<accession>A0A562S4K7</accession>
<keyword evidence="9 11" id="KW-0131">Cell cycle</keyword>
<evidence type="ECO:0000259" key="12">
    <source>
        <dbReference type="PROSITE" id="PS50059"/>
    </source>
</evidence>
<dbReference type="GO" id="GO:0003755">
    <property type="term" value="F:peptidyl-prolyl cis-trans isomerase activity"/>
    <property type="evidence" value="ECO:0007669"/>
    <property type="project" value="UniProtKB-UniRule"/>
</dbReference>
<comment type="domain">
    <text evidence="9">Consists of 3 domains; the N-terminus binds the ribosome, the middle domain has PPIase activity, while the C-terminus has intrinsic chaperone activity on its own.</text>
</comment>
<evidence type="ECO:0000313" key="13">
    <source>
        <dbReference type="EMBL" id="TWI75616.1"/>
    </source>
</evidence>
<evidence type="ECO:0000256" key="3">
    <source>
        <dbReference type="ARBA" id="ARBA00013194"/>
    </source>
</evidence>
<proteinExistence type="inferred from homology"/>
<comment type="subcellular location">
    <subcellularLocation>
        <location evidence="9">Cytoplasm</location>
    </subcellularLocation>
    <text evidence="9">About half TF is bound to the ribosome near the polypeptide exit tunnel while the other half is free in the cytoplasm.</text>
</comment>
<dbReference type="Pfam" id="PF00254">
    <property type="entry name" value="FKBP_C"/>
    <property type="match status" value="1"/>
</dbReference>
<keyword evidence="7 9" id="KW-0413">Isomerase</keyword>
<dbReference type="Pfam" id="PF05698">
    <property type="entry name" value="Trigger_C"/>
    <property type="match status" value="1"/>
</dbReference>
<dbReference type="GO" id="GO:0043022">
    <property type="term" value="F:ribosome binding"/>
    <property type="evidence" value="ECO:0007669"/>
    <property type="project" value="TreeGrafter"/>
</dbReference>
<dbReference type="Gene3D" id="1.10.3120.10">
    <property type="entry name" value="Trigger factor, C-terminal domain"/>
    <property type="match status" value="1"/>
</dbReference>
<dbReference type="SUPFAM" id="SSF102735">
    <property type="entry name" value="Trigger factor ribosome-binding domain"/>
    <property type="match status" value="1"/>
</dbReference>
<dbReference type="InterPro" id="IPR027304">
    <property type="entry name" value="Trigger_fact/SurA_dom_sf"/>
</dbReference>
<dbReference type="GO" id="GO:0015031">
    <property type="term" value="P:protein transport"/>
    <property type="evidence" value="ECO:0007669"/>
    <property type="project" value="UniProtKB-UniRule"/>
</dbReference>
<dbReference type="SUPFAM" id="SSF109998">
    <property type="entry name" value="Triger factor/SurA peptide-binding domain-like"/>
    <property type="match status" value="1"/>
</dbReference>
<dbReference type="Gene3D" id="3.10.50.40">
    <property type="match status" value="1"/>
</dbReference>
<keyword evidence="9" id="KW-0963">Cytoplasm</keyword>
<dbReference type="GO" id="GO:0044183">
    <property type="term" value="F:protein folding chaperone"/>
    <property type="evidence" value="ECO:0007669"/>
    <property type="project" value="TreeGrafter"/>
</dbReference>
<dbReference type="PANTHER" id="PTHR30560">
    <property type="entry name" value="TRIGGER FACTOR CHAPERONE AND PEPTIDYL-PROLYL CIS/TRANS ISOMERASE"/>
    <property type="match status" value="1"/>
</dbReference>
<comment type="catalytic activity">
    <reaction evidence="1 9 10">
        <text>[protein]-peptidylproline (omega=180) = [protein]-peptidylproline (omega=0)</text>
        <dbReference type="Rhea" id="RHEA:16237"/>
        <dbReference type="Rhea" id="RHEA-COMP:10747"/>
        <dbReference type="Rhea" id="RHEA-COMP:10748"/>
        <dbReference type="ChEBI" id="CHEBI:83833"/>
        <dbReference type="ChEBI" id="CHEBI:83834"/>
        <dbReference type="EC" id="5.2.1.8"/>
    </reaction>
</comment>
<dbReference type="HAMAP" id="MF_00303">
    <property type="entry name" value="Trigger_factor_Tig"/>
    <property type="match status" value="1"/>
</dbReference>
<evidence type="ECO:0000256" key="6">
    <source>
        <dbReference type="ARBA" id="ARBA00023186"/>
    </source>
</evidence>
<keyword evidence="5 9" id="KW-0697">Rotamase</keyword>
<dbReference type="InterPro" id="IPR037041">
    <property type="entry name" value="Trigger_fac_C_sf"/>
</dbReference>
<name>A0A562S4K7_9BACT</name>
<comment type="function">
    <text evidence="9">Involved in protein export. Acts as a chaperone by maintaining the newly synthesized protein in an open conformation. Functions as a peptidyl-prolyl cis-trans isomerase.</text>
</comment>
<dbReference type="InterPro" id="IPR008881">
    <property type="entry name" value="Trigger_fac_ribosome-bd_bac"/>
</dbReference>
<evidence type="ECO:0000256" key="9">
    <source>
        <dbReference type="HAMAP-Rule" id="MF_00303"/>
    </source>
</evidence>
<dbReference type="Pfam" id="PF05697">
    <property type="entry name" value="Trigger_N"/>
    <property type="match status" value="1"/>
</dbReference>
<comment type="similarity">
    <text evidence="2 9 11">Belongs to the FKBP-type PPIase family. Tig subfamily.</text>
</comment>
<keyword evidence="9 11" id="KW-0132">Cell division</keyword>
<dbReference type="GO" id="GO:0051301">
    <property type="term" value="P:cell division"/>
    <property type="evidence" value="ECO:0007669"/>
    <property type="project" value="UniProtKB-KW"/>
</dbReference>
<evidence type="ECO:0000256" key="8">
    <source>
        <dbReference type="ARBA" id="ARBA00029986"/>
    </source>
</evidence>
<organism evidence="13 14">
    <name type="scientific">Desulfobotulus alkaliphilus</name>
    <dbReference type="NCBI Taxonomy" id="622671"/>
    <lineage>
        <taxon>Bacteria</taxon>
        <taxon>Pseudomonadati</taxon>
        <taxon>Thermodesulfobacteriota</taxon>
        <taxon>Desulfobacteria</taxon>
        <taxon>Desulfobacterales</taxon>
        <taxon>Desulfobacteraceae</taxon>
        <taxon>Desulfobotulus</taxon>
    </lineage>
</organism>
<reference evidence="13 14" key="1">
    <citation type="submission" date="2019-07" db="EMBL/GenBank/DDBJ databases">
        <title>Genome sequencing of 100 strains of the haloalkaliphilic chemolithoautotrophic sulfur-oxidizing bacterium Thioalkalivibrio.</title>
        <authorList>
            <person name="Muyzer G."/>
        </authorList>
    </citation>
    <scope>NUCLEOTIDE SEQUENCE [LARGE SCALE GENOMIC DNA]</scope>
    <source>
        <strain evidence="13 14">ASO4-4</strain>
    </source>
</reference>
<feature type="domain" description="PPIase FKBP-type" evidence="12">
    <location>
        <begin position="166"/>
        <end position="227"/>
    </location>
</feature>
<dbReference type="InterPro" id="IPR001179">
    <property type="entry name" value="PPIase_FKBP_dom"/>
</dbReference>
<evidence type="ECO:0000256" key="4">
    <source>
        <dbReference type="ARBA" id="ARBA00016902"/>
    </source>
</evidence>
<dbReference type="AlphaFoldDB" id="A0A562S4K7"/>